<protein>
    <recommendedName>
        <fullName evidence="2">RNA helicase</fullName>
        <ecNumber evidence="2">3.6.4.13</ecNumber>
    </recommendedName>
</protein>
<comment type="catalytic activity">
    <reaction evidence="7">
        <text>ATP + H2O = ADP + phosphate + H(+)</text>
        <dbReference type="Rhea" id="RHEA:13065"/>
        <dbReference type="ChEBI" id="CHEBI:15377"/>
        <dbReference type="ChEBI" id="CHEBI:15378"/>
        <dbReference type="ChEBI" id="CHEBI:30616"/>
        <dbReference type="ChEBI" id="CHEBI:43474"/>
        <dbReference type="ChEBI" id="CHEBI:456216"/>
        <dbReference type="EC" id="3.6.4.13"/>
    </reaction>
</comment>
<dbReference type="Pfam" id="PF00271">
    <property type="entry name" value="Helicase_C"/>
    <property type="match status" value="1"/>
</dbReference>
<feature type="domain" description="Helicase ATP-binding" evidence="8">
    <location>
        <begin position="671"/>
        <end position="879"/>
    </location>
</feature>
<dbReference type="GO" id="GO:0003723">
    <property type="term" value="F:RNA binding"/>
    <property type="evidence" value="ECO:0007669"/>
    <property type="project" value="TreeGrafter"/>
</dbReference>
<dbReference type="SMART" id="SM00490">
    <property type="entry name" value="HELICc"/>
    <property type="match status" value="1"/>
</dbReference>
<keyword evidence="4" id="KW-0378">Hydrolase</keyword>
<evidence type="ECO:0000256" key="6">
    <source>
        <dbReference type="ARBA" id="ARBA00022840"/>
    </source>
</evidence>
<reference evidence="10" key="2">
    <citation type="journal article" date="2018" name="Nat. Commun.">
        <title>Tailed giant Tupanvirus possesses the most complete translational apparatus of the known virosphere.</title>
        <authorList>
            <person name="Abrahao J."/>
            <person name="Silva L."/>
            <person name="Silva L.S."/>
            <person name="Khalil J.Y.B."/>
            <person name="Rodrigues R."/>
            <person name="Arantes T."/>
            <person name="Assis F."/>
            <person name="Boratto P."/>
            <person name="Andrade M."/>
            <person name="Kroon E.G."/>
            <person name="Ribeiro B."/>
            <person name="Bergier I."/>
            <person name="Seligmann H."/>
            <person name="Ghigo E."/>
            <person name="Colson P."/>
            <person name="Levasseur A."/>
            <person name="Kroemer G."/>
            <person name="Raoult D."/>
            <person name="La Scola B."/>
        </authorList>
    </citation>
    <scope>NUCLEOTIDE SEQUENCE [LARGE SCALE GENOMIC DNA]</scope>
    <source>
        <strain evidence="10">Deep ocean</strain>
    </source>
</reference>
<dbReference type="CDD" id="cd18791">
    <property type="entry name" value="SF2_C_RHA"/>
    <property type="match status" value="1"/>
</dbReference>
<dbReference type="SUPFAM" id="SSF52540">
    <property type="entry name" value="P-loop containing nucleoside triphosphate hydrolases"/>
    <property type="match status" value="1"/>
</dbReference>
<dbReference type="InterPro" id="IPR027417">
    <property type="entry name" value="P-loop_NTPase"/>
</dbReference>
<dbReference type="PROSITE" id="PS51192">
    <property type="entry name" value="HELICASE_ATP_BIND_1"/>
    <property type="match status" value="1"/>
</dbReference>
<proteinExistence type="inferred from homology"/>
<evidence type="ECO:0000256" key="7">
    <source>
        <dbReference type="ARBA" id="ARBA00047984"/>
    </source>
</evidence>
<dbReference type="EMBL" id="MF405918">
    <property type="protein sequence ID" value="QKU33935.1"/>
    <property type="molecule type" value="Genomic_DNA"/>
</dbReference>
<evidence type="ECO:0000256" key="5">
    <source>
        <dbReference type="ARBA" id="ARBA00022806"/>
    </source>
</evidence>
<dbReference type="SMART" id="SM00487">
    <property type="entry name" value="DEXDc"/>
    <property type="match status" value="1"/>
</dbReference>
<keyword evidence="3" id="KW-0547">Nucleotide-binding</keyword>
<dbReference type="GO" id="GO:0016787">
    <property type="term" value="F:hydrolase activity"/>
    <property type="evidence" value="ECO:0007669"/>
    <property type="project" value="UniProtKB-KW"/>
</dbReference>
<reference evidence="10" key="1">
    <citation type="submission" date="2017-06" db="EMBL/GenBank/DDBJ databases">
        <authorList>
            <person name="Assis F.L."/>
            <person name="Abrahao J.S."/>
            <person name="Silva L."/>
            <person name="Khalil J.B."/>
            <person name="Rodrigues R."/>
            <person name="Silva L.S."/>
            <person name="Boratto P."/>
            <person name="Andrade M."/>
            <person name="Kroon E.G."/>
            <person name="Ribeiro B."/>
            <person name="Bergier I."/>
            <person name="Seligmann H."/>
            <person name="Ghigo E."/>
            <person name="Colson P."/>
            <person name="Levasseur A."/>
            <person name="Raoult D."/>
            <person name="Scola B.L."/>
        </authorList>
    </citation>
    <scope>NUCLEOTIDE SEQUENCE</scope>
    <source>
        <strain evidence="10">Deep ocean</strain>
    </source>
</reference>
<keyword evidence="6" id="KW-0067">ATP-binding</keyword>
<feature type="domain" description="Helicase C-terminal" evidence="9">
    <location>
        <begin position="961"/>
        <end position="1143"/>
    </location>
</feature>
<sequence>MTTRSIINNINWDRVSHNNNNWIKLNDIRYQYLKNELISKIFPVLRVEDKSLLLDGLVKVINLIYFKFGFADNEQKNDSLLWDQLVQNNLLDLRALINIMLPFINDNENDDKKHKLKRLADLYIEQDERGFVYTNSQYNRCIRHVDKGQIRIFQRPFLKEYFIQHLELLLMSIETSANKLYVNWVDVLPVKMNEYYKTKLYADTVDKIIGTLDIDPNGNVVANRDQAISFVDLINNYIDPGLGISYQDFYNVMSNHLYHEIKNHKWLIYDIIIAGSAVSYITYLEDIFDLDSVWNGLLWSQLDRNVRNSFIYQWNNFLGSIDPNDNIILNKFYFFFSKYHKNATKLINKGELVLTFDPASQEDDDEENARITPETTRNAKLGMAKVPAEEIYLFFYNQLSAFKKSWFYYTIKIKKNQYLGKSRLAGTDIDIFITPKNIYNYCKSLTHYVAKDIVTGKSKFVEIPKHWYSLKPDLVEMILIRILDIPNPPMNPNRIRNENEEIDPYDRFRNDWTRPNWFNINNYLRRLYPAISETQLPAANFLIHSYIRTQIVDIVFESLIYHGLLSDFRPNKKITNNSIVESLIGSTDDRRKADFKREQMKEFYFTGQNRKDYENNAYYFITGSTYGELDTLKSKDYSGPTFERKYFDFLSSAQIWTFTYAMNWVSQINFYHHYMNDRVMYITGATGVGKSTQVPKLLMYSQKMLDYNSNGKIICTQPRVPPTVENADTISRELGVPIRAYEKLYDKNIFTSNYYVQYKHQKEEHLEKTDAFLRIVTDGTLYEEIKASPFLTRSSPDLFASDPNGKPISWAKTFLSGNKYDIVIVDEAHEHNANMDMILTLARDAVYVNNSLKLVIVSATMEDDEPIYRRYYRTINDNRAYPLSAFIENQQLDRANMDRRIHISPPGATTQYVIKDVFLSKAESDLINERNFVDYGIEQTIKIANSTTEKDILLFMSGQADIQKAVKEINARTPANIIAMGYYSELSEETKTMIVKIHQTLPYYTRYKEDVFLDEKDVNRRVPPGTYNRAVIIATNVAEASITLQNLRYVVDTGYAKTVVYDALEGVPKTLVLPISWSSAQQRRGRVGRVASGEVYYMYEKAKIINNKTAYKIADSNAKDHIIPILKTDPNDSPIITRLNDINNIHNLHEIINRISSGKFEAHEVIYDILKNPRPYLDIIRKQYMYIADLTDIKQYYVYYGKTDTEDYDTISLISNMERYMLNNHDDYHFQMDAYQFRSKAYTGYDENILEDRSLSFYIIHPDENVIRRNLYTGKMEAIKCNPSVTESYYYYLLKINGIEFTTNNIKTCKFGEINFNNFVFLKYRIAIDDAKLQLLVVDVPGRATNPIINYTDITVPNVRHYVNLFFNFIREIQQVDSTITVKSTQFENLSNIQRLSSLTILNDINYLLWYCYSIPYNLEEDVLAVISMLTLVADISQWIGVTKSKSDIQRFFNTHLNRKGDIYFVWRLWQNIKELLEKQNLFSITNVDVGLETQFRNYKEQYLRGSKIPFEQFLIFDKMFKSGQLNVRDEFYYYIGQISFDFKEIIQKTKIDEYLAIIAKDQRLNVERLQDFLVGYFDILFTQNKKRWMYQYEIDNQLTEEPVEVNVIEWAKRKLSFPGFTVGVDYIPTKWDRMIEIYIRSYSMNLLKNEGNHYLRINKGVRLDPAFWSKRLEIEKTFLNNKTEFMIYHSNQSIGDTVNAAYLTPIILEWALQLNPIYYYYFFFDKNNLLYNMKHDEDVMRSIDIIEKNKHLFDYNALLSYLDQIGNPTISNILRETIYESHSL</sequence>
<dbReference type="PANTHER" id="PTHR18934:SF91">
    <property type="entry name" value="PRE-MRNA-SPLICING FACTOR ATP-DEPENDENT RNA HELICASE PRP16"/>
    <property type="match status" value="1"/>
</dbReference>
<evidence type="ECO:0000256" key="3">
    <source>
        <dbReference type="ARBA" id="ARBA00022741"/>
    </source>
</evidence>
<dbReference type="GeneID" id="80517238"/>
<dbReference type="GO" id="GO:0005524">
    <property type="term" value="F:ATP binding"/>
    <property type="evidence" value="ECO:0007669"/>
    <property type="project" value="UniProtKB-KW"/>
</dbReference>
<evidence type="ECO:0000259" key="8">
    <source>
        <dbReference type="PROSITE" id="PS51192"/>
    </source>
</evidence>
<dbReference type="KEGG" id="vg:80517238"/>
<dbReference type="EC" id="3.6.4.13" evidence="2"/>
<accession>A0A6N1NEZ2</accession>
<dbReference type="PROSITE" id="PS51194">
    <property type="entry name" value="HELICASE_CTER"/>
    <property type="match status" value="1"/>
</dbReference>
<evidence type="ECO:0000256" key="1">
    <source>
        <dbReference type="ARBA" id="ARBA00008792"/>
    </source>
</evidence>
<dbReference type="GO" id="GO:0003724">
    <property type="term" value="F:RNA helicase activity"/>
    <property type="evidence" value="ECO:0007669"/>
    <property type="project" value="UniProtKB-EC"/>
</dbReference>
<evidence type="ECO:0000256" key="2">
    <source>
        <dbReference type="ARBA" id="ARBA00012552"/>
    </source>
</evidence>
<evidence type="ECO:0000259" key="9">
    <source>
        <dbReference type="PROSITE" id="PS51194"/>
    </source>
</evidence>
<name>A0A6N1NEZ2_9VIRU</name>
<dbReference type="RefSeq" id="YP_010780547.1">
    <property type="nucleotide sequence ID" value="NC_075038.1"/>
</dbReference>
<organism evidence="10">
    <name type="scientific">Tupanvirus deep ocean</name>
    <dbReference type="NCBI Taxonomy" id="2126984"/>
    <lineage>
        <taxon>Viruses</taxon>
        <taxon>Varidnaviria</taxon>
        <taxon>Bamfordvirae</taxon>
        <taxon>Nucleocytoviricota</taxon>
        <taxon>Megaviricetes</taxon>
        <taxon>Imitervirales</taxon>
        <taxon>Mimiviridae</taxon>
        <taxon>Megamimivirinae</taxon>
        <taxon>Tupanvirus</taxon>
        <taxon>Tupanvirus altamarinense</taxon>
    </lineage>
</organism>
<dbReference type="PANTHER" id="PTHR18934">
    <property type="entry name" value="ATP-DEPENDENT RNA HELICASE"/>
    <property type="match status" value="1"/>
</dbReference>
<dbReference type="InterPro" id="IPR014001">
    <property type="entry name" value="Helicase_ATP-bd"/>
</dbReference>
<comment type="similarity">
    <text evidence="1">Belongs to the DEAD box helicase family. DEAH subfamily.</text>
</comment>
<dbReference type="InterPro" id="IPR001650">
    <property type="entry name" value="Helicase_C-like"/>
</dbReference>
<dbReference type="Gene3D" id="3.40.50.300">
    <property type="entry name" value="P-loop containing nucleotide triphosphate hydrolases"/>
    <property type="match status" value="2"/>
</dbReference>
<evidence type="ECO:0000313" key="10">
    <source>
        <dbReference type="EMBL" id="QKU33935.1"/>
    </source>
</evidence>
<keyword evidence="5 10" id="KW-0347">Helicase</keyword>
<evidence type="ECO:0000256" key="4">
    <source>
        <dbReference type="ARBA" id="ARBA00022801"/>
    </source>
</evidence>